<feature type="compositionally biased region" description="Basic and acidic residues" evidence="1">
    <location>
        <begin position="48"/>
        <end position="64"/>
    </location>
</feature>
<gene>
    <name evidence="2" type="ORF">D7Z54_08270</name>
</gene>
<protein>
    <submittedName>
        <fullName evidence="2">YfhD family protein</fullName>
    </submittedName>
</protein>
<dbReference type="AlphaFoldDB" id="A0A3R9PLV9"/>
<dbReference type="Proteomes" id="UP000275076">
    <property type="component" value="Unassembled WGS sequence"/>
</dbReference>
<evidence type="ECO:0000313" key="2">
    <source>
        <dbReference type="EMBL" id="RSL33685.1"/>
    </source>
</evidence>
<reference evidence="2 3" key="1">
    <citation type="submission" date="2018-10" db="EMBL/GenBank/DDBJ databases">
        <title>Draft genome sequence of Bacillus salarius IM0101, isolated from a hypersaline soil in Inner Mongolia, China.</title>
        <authorList>
            <person name="Yamprayoonswat W."/>
            <person name="Boonvisut S."/>
            <person name="Jumpathong W."/>
            <person name="Sittihan S."/>
            <person name="Ruangsuj P."/>
            <person name="Wanthongcharoen S."/>
            <person name="Thongpramul N."/>
            <person name="Pimmason S."/>
            <person name="Yu B."/>
            <person name="Yasawong M."/>
        </authorList>
    </citation>
    <scope>NUCLEOTIDE SEQUENCE [LARGE SCALE GENOMIC DNA]</scope>
    <source>
        <strain evidence="2 3">IM0101</strain>
    </source>
</reference>
<organism evidence="2 3">
    <name type="scientific">Salibacterium salarium</name>
    <dbReference type="NCBI Taxonomy" id="284579"/>
    <lineage>
        <taxon>Bacteria</taxon>
        <taxon>Bacillati</taxon>
        <taxon>Bacillota</taxon>
        <taxon>Bacilli</taxon>
        <taxon>Bacillales</taxon>
        <taxon>Bacillaceae</taxon>
    </lineage>
</organism>
<evidence type="ECO:0000256" key="1">
    <source>
        <dbReference type="SAM" id="MobiDB-lite"/>
    </source>
</evidence>
<dbReference type="RefSeq" id="WP_125555370.1">
    <property type="nucleotide sequence ID" value="NZ_RBVX01000006.1"/>
</dbReference>
<sequence>MTRGQTKNNKHKNKAKLSQTPDKDIEKTNDGLDVEYSKELADAEDVEAQQRSKEADRRAHSQNK</sequence>
<comment type="caution">
    <text evidence="2">The sequence shown here is derived from an EMBL/GenBank/DDBJ whole genome shotgun (WGS) entry which is preliminary data.</text>
</comment>
<keyword evidence="3" id="KW-1185">Reference proteome</keyword>
<name>A0A3R9PLV9_9BACI</name>
<accession>A0A3R9PLV9</accession>
<proteinExistence type="predicted"/>
<feature type="compositionally biased region" description="Basic and acidic residues" evidence="1">
    <location>
        <begin position="21"/>
        <end position="41"/>
    </location>
</feature>
<dbReference type="InterPro" id="IPR025435">
    <property type="entry name" value="YfhD-like"/>
</dbReference>
<evidence type="ECO:0000313" key="3">
    <source>
        <dbReference type="Proteomes" id="UP000275076"/>
    </source>
</evidence>
<dbReference type="Pfam" id="PF14151">
    <property type="entry name" value="YfhD"/>
    <property type="match status" value="1"/>
</dbReference>
<feature type="region of interest" description="Disordered" evidence="1">
    <location>
        <begin position="1"/>
        <end position="64"/>
    </location>
</feature>
<dbReference type="EMBL" id="RBVX01000006">
    <property type="protein sequence ID" value="RSL33685.1"/>
    <property type="molecule type" value="Genomic_DNA"/>
</dbReference>
<dbReference type="OrthoDB" id="2973490at2"/>